<gene>
    <name evidence="1" type="ORF">K7H17_12105</name>
</gene>
<protein>
    <submittedName>
        <fullName evidence="1">Uncharacterized protein</fullName>
    </submittedName>
</protein>
<evidence type="ECO:0000313" key="2">
    <source>
        <dbReference type="Proteomes" id="UP001138989"/>
    </source>
</evidence>
<reference evidence="1" key="1">
    <citation type="submission" date="2021-08" db="EMBL/GenBank/DDBJ databases">
        <title>Isolation and characterization of neutrophilic mixotrophic iron-oxidizing bacteria from deep-sea hydrothermal vents.</title>
        <authorList>
            <person name="He Y."/>
        </authorList>
    </citation>
    <scope>NUCLEOTIDE SEQUENCE</scope>
    <source>
        <strain evidence="1">IOP_13</strain>
    </source>
</reference>
<dbReference type="Proteomes" id="UP001138989">
    <property type="component" value="Unassembled WGS sequence"/>
</dbReference>
<accession>A0A9X1N2J1</accession>
<sequence length="85" mass="9348">MHGTELSEEAKAEIKKYAVGEQSAEATGYRLREAGMTLPGESNPRAGDVIMWSKQLGYGLPTISDEEVEAEVEAAMRFLWMKPGD</sequence>
<dbReference type="EMBL" id="JAINWF010000006">
    <property type="protein sequence ID" value="MCD1608610.1"/>
    <property type="molecule type" value="Genomic_DNA"/>
</dbReference>
<organism evidence="1 2">
    <name type="scientific">Stutzerimonas kunmingensis</name>
    <dbReference type="NCBI Taxonomy" id="1211807"/>
    <lineage>
        <taxon>Bacteria</taxon>
        <taxon>Pseudomonadati</taxon>
        <taxon>Pseudomonadota</taxon>
        <taxon>Gammaproteobacteria</taxon>
        <taxon>Pseudomonadales</taxon>
        <taxon>Pseudomonadaceae</taxon>
        <taxon>Stutzerimonas</taxon>
    </lineage>
</organism>
<proteinExistence type="predicted"/>
<evidence type="ECO:0000313" key="1">
    <source>
        <dbReference type="EMBL" id="MCD1608610.1"/>
    </source>
</evidence>
<dbReference type="RefSeq" id="WP_230697688.1">
    <property type="nucleotide sequence ID" value="NZ_JAINWF010000006.1"/>
</dbReference>
<comment type="caution">
    <text evidence="1">The sequence shown here is derived from an EMBL/GenBank/DDBJ whole genome shotgun (WGS) entry which is preliminary data.</text>
</comment>
<dbReference type="AlphaFoldDB" id="A0A9X1N2J1"/>
<name>A0A9X1N2J1_9GAMM</name>
<keyword evidence="2" id="KW-1185">Reference proteome</keyword>